<protein>
    <submittedName>
        <fullName evidence="2">Uncharacterized protein</fullName>
    </submittedName>
</protein>
<dbReference type="EMBL" id="JACIDJ010000005">
    <property type="protein sequence ID" value="MBB3899390.1"/>
    <property type="molecule type" value="Genomic_DNA"/>
</dbReference>
<feature type="signal peptide" evidence="1">
    <location>
        <begin position="1"/>
        <end position="18"/>
    </location>
</feature>
<gene>
    <name evidence="2" type="ORF">GGQ83_002842</name>
</gene>
<comment type="caution">
    <text evidence="2">The sequence shown here is derived from an EMBL/GenBank/DDBJ whole genome shotgun (WGS) entry which is preliminary data.</text>
</comment>
<name>A0A840AFY8_9PROT</name>
<proteinExistence type="predicted"/>
<sequence>MSRLLPLLALLAGCAPIAAVVDPPLGQLARWEGATDAAIAAEPVACPPGHAACARLHARRAEACMRLAMESRAPGAACPGSVAHLDCAAQGYAAARALAPHPALAQGEAQARLCHVAFLPRAQAAAEAARARDAATAAPPESRGLLRARAALVLSHPAIGILSANCAVARAGLAEAPPGSPEARDLATRITTLPGCGDAP</sequence>
<keyword evidence="1" id="KW-0732">Signal</keyword>
<organism evidence="2 3">
    <name type="scientific">Roseococcus suduntuyensis</name>
    <dbReference type="NCBI Taxonomy" id="455361"/>
    <lineage>
        <taxon>Bacteria</taxon>
        <taxon>Pseudomonadati</taxon>
        <taxon>Pseudomonadota</taxon>
        <taxon>Alphaproteobacteria</taxon>
        <taxon>Acetobacterales</taxon>
        <taxon>Roseomonadaceae</taxon>
        <taxon>Roseococcus</taxon>
    </lineage>
</organism>
<dbReference type="AlphaFoldDB" id="A0A840AFY8"/>
<dbReference type="RefSeq" id="WP_184385108.1">
    <property type="nucleotide sequence ID" value="NZ_JACIDJ010000005.1"/>
</dbReference>
<accession>A0A840AFY8</accession>
<evidence type="ECO:0000313" key="2">
    <source>
        <dbReference type="EMBL" id="MBB3899390.1"/>
    </source>
</evidence>
<keyword evidence="3" id="KW-1185">Reference proteome</keyword>
<reference evidence="2 3" key="1">
    <citation type="submission" date="2020-08" db="EMBL/GenBank/DDBJ databases">
        <title>Genomic Encyclopedia of Type Strains, Phase IV (KMG-IV): sequencing the most valuable type-strain genomes for metagenomic binning, comparative biology and taxonomic classification.</title>
        <authorList>
            <person name="Goeker M."/>
        </authorList>
    </citation>
    <scope>NUCLEOTIDE SEQUENCE [LARGE SCALE GENOMIC DNA]</scope>
    <source>
        <strain evidence="2 3">DSM 19979</strain>
    </source>
</reference>
<dbReference type="Proteomes" id="UP000553193">
    <property type="component" value="Unassembled WGS sequence"/>
</dbReference>
<feature type="chain" id="PRO_5032695765" evidence="1">
    <location>
        <begin position="19"/>
        <end position="200"/>
    </location>
</feature>
<evidence type="ECO:0000313" key="3">
    <source>
        <dbReference type="Proteomes" id="UP000553193"/>
    </source>
</evidence>
<evidence type="ECO:0000256" key="1">
    <source>
        <dbReference type="SAM" id="SignalP"/>
    </source>
</evidence>